<evidence type="ECO:0000256" key="1">
    <source>
        <dbReference type="SAM" id="Phobius"/>
    </source>
</evidence>
<dbReference type="RefSeq" id="WP_130142100.1">
    <property type="nucleotide sequence ID" value="NZ_SGIT01000002.1"/>
</dbReference>
<keyword evidence="1" id="KW-1133">Transmembrane helix</keyword>
<dbReference type="OrthoDB" id="1425700at2"/>
<feature type="transmembrane region" description="Helical" evidence="1">
    <location>
        <begin position="103"/>
        <end position="122"/>
    </location>
</feature>
<keyword evidence="3" id="KW-1185">Reference proteome</keyword>
<evidence type="ECO:0000313" key="2">
    <source>
        <dbReference type="EMBL" id="RZF60182.1"/>
    </source>
</evidence>
<proteinExistence type="predicted"/>
<feature type="transmembrane region" description="Helical" evidence="1">
    <location>
        <begin position="12"/>
        <end position="31"/>
    </location>
</feature>
<feature type="transmembrane region" description="Helical" evidence="1">
    <location>
        <begin position="51"/>
        <end position="68"/>
    </location>
</feature>
<feature type="transmembrane region" description="Helical" evidence="1">
    <location>
        <begin position="186"/>
        <end position="202"/>
    </location>
</feature>
<protein>
    <submittedName>
        <fullName evidence="2">Uncharacterized protein</fullName>
    </submittedName>
</protein>
<dbReference type="AlphaFoldDB" id="A0A4Q6XRR2"/>
<gene>
    <name evidence="2" type="ORF">EWE74_13790</name>
</gene>
<name>A0A4Q6XRR2_9SPHI</name>
<comment type="caution">
    <text evidence="2">The sequence shown here is derived from an EMBL/GenBank/DDBJ whole genome shotgun (WGS) entry which is preliminary data.</text>
</comment>
<keyword evidence="1" id="KW-0472">Membrane</keyword>
<accession>A0A4Q6XRR2</accession>
<feature type="transmembrane region" description="Helical" evidence="1">
    <location>
        <begin position="75"/>
        <end position="91"/>
    </location>
</feature>
<evidence type="ECO:0000313" key="3">
    <source>
        <dbReference type="Proteomes" id="UP000292855"/>
    </source>
</evidence>
<dbReference type="Proteomes" id="UP000292855">
    <property type="component" value="Unassembled WGS sequence"/>
</dbReference>
<dbReference type="EMBL" id="SGIT01000002">
    <property type="protein sequence ID" value="RZF60182.1"/>
    <property type="molecule type" value="Genomic_DNA"/>
</dbReference>
<reference evidence="2 3" key="1">
    <citation type="submission" date="2019-02" db="EMBL/GenBank/DDBJ databases">
        <authorList>
            <person name="Li Y."/>
        </authorList>
    </citation>
    <scope>NUCLEOTIDE SEQUENCE [LARGE SCALE GENOMIC DNA]</scope>
    <source>
        <strain evidence="2 3">30C10-4-7</strain>
    </source>
</reference>
<sequence length="238" mass="27914">MESSKIRPLIGQGIRFFIYVVAAFLLAELIRFDAQIGSIETKFSEDSYTEYMQSIFLLTSSILLFIIYKRSRPRSYLALLLFAFTSVSLIREQDVYFENLIGQTAWFFPVLIILIAALYLVVRNWQRFVTQLNRYRYTFSAGLLTSGIITTYVFSRLFGRRIFWQTVMEGHYFRGVKNAAEECLELYGYLFILIATIEFFIAERKLWKNNIATPHTSVKNNIIPYTKESNNHKEPLSY</sequence>
<organism evidence="2 3">
    <name type="scientific">Sphingobacterium corticibacterium</name>
    <dbReference type="NCBI Taxonomy" id="2484746"/>
    <lineage>
        <taxon>Bacteria</taxon>
        <taxon>Pseudomonadati</taxon>
        <taxon>Bacteroidota</taxon>
        <taxon>Sphingobacteriia</taxon>
        <taxon>Sphingobacteriales</taxon>
        <taxon>Sphingobacteriaceae</taxon>
        <taxon>Sphingobacterium</taxon>
    </lineage>
</organism>
<keyword evidence="1" id="KW-0812">Transmembrane</keyword>
<feature type="transmembrane region" description="Helical" evidence="1">
    <location>
        <begin position="134"/>
        <end position="154"/>
    </location>
</feature>